<keyword evidence="2" id="KW-1185">Reference proteome</keyword>
<sequence>MYFKVGNMILKTLSYAESFFVFISGIFDE</sequence>
<proteinExistence type="predicted"/>
<reference evidence="1 2" key="1">
    <citation type="submission" date="2019-03" db="EMBL/GenBank/DDBJ databases">
        <title>Genomic Encyclopedia of Archaeal and Bacterial Type Strains, Phase II (KMG-II): from individual species to whole genera.</title>
        <authorList>
            <person name="Goeker M."/>
        </authorList>
    </citation>
    <scope>NUCLEOTIDE SEQUENCE [LARGE SCALE GENOMIC DNA]</scope>
    <source>
        <strain evidence="1 2">DSM 28213</strain>
    </source>
</reference>
<dbReference type="EMBL" id="SOAG01000020">
    <property type="protein sequence ID" value="TDS56527.1"/>
    <property type="molecule type" value="Genomic_DNA"/>
</dbReference>
<evidence type="ECO:0000313" key="2">
    <source>
        <dbReference type="Proteomes" id="UP000295215"/>
    </source>
</evidence>
<dbReference type="AlphaFoldDB" id="A0A4R7F0Q0"/>
<comment type="caution">
    <text evidence="1">The sequence shown here is derived from an EMBL/GenBank/DDBJ whole genome shotgun (WGS) entry which is preliminary data.</text>
</comment>
<evidence type="ECO:0000313" key="1">
    <source>
        <dbReference type="EMBL" id="TDS56527.1"/>
    </source>
</evidence>
<gene>
    <name evidence="1" type="ORF">C8P70_12020</name>
</gene>
<dbReference type="Proteomes" id="UP000295215">
    <property type="component" value="Unassembled WGS sequence"/>
</dbReference>
<accession>A0A4R7F0Q0</accession>
<protein>
    <submittedName>
        <fullName evidence="1">Uncharacterized protein</fullName>
    </submittedName>
</protein>
<organism evidence="1 2">
    <name type="scientific">Myroides indicus</name>
    <dbReference type="NCBI Taxonomy" id="1323422"/>
    <lineage>
        <taxon>Bacteria</taxon>
        <taxon>Pseudomonadati</taxon>
        <taxon>Bacteroidota</taxon>
        <taxon>Flavobacteriia</taxon>
        <taxon>Flavobacteriales</taxon>
        <taxon>Flavobacteriaceae</taxon>
        <taxon>Myroides</taxon>
    </lineage>
</organism>
<name>A0A4R7F0Q0_9FLAO</name>